<evidence type="ECO:0000313" key="2">
    <source>
        <dbReference type="EMBL" id="NUU75714.1"/>
    </source>
</evidence>
<name>A0A7Y6EVG7_9BACL</name>
<dbReference type="AlphaFoldDB" id="A0A7Y6EVG7"/>
<organism evidence="2 3">
    <name type="scientific">Paenibacillus xylanilyticus</name>
    <dbReference type="NCBI Taxonomy" id="248903"/>
    <lineage>
        <taxon>Bacteria</taxon>
        <taxon>Bacillati</taxon>
        <taxon>Bacillota</taxon>
        <taxon>Bacilli</taxon>
        <taxon>Bacillales</taxon>
        <taxon>Paenibacillaceae</taxon>
        <taxon>Paenibacillus</taxon>
    </lineage>
</organism>
<dbReference type="RefSeq" id="WP_175395488.1">
    <property type="nucleotide sequence ID" value="NZ_JABMCB010000176.1"/>
</dbReference>
<evidence type="ECO:0000313" key="3">
    <source>
        <dbReference type="Proteomes" id="UP000526125"/>
    </source>
</evidence>
<accession>A0A7Y6EVG7</accession>
<proteinExistence type="predicted"/>
<dbReference type="GO" id="GO:0003899">
    <property type="term" value="F:DNA-directed RNA polymerase activity"/>
    <property type="evidence" value="ECO:0007669"/>
    <property type="project" value="InterPro"/>
</dbReference>
<evidence type="ECO:0000259" key="1">
    <source>
        <dbReference type="Pfam" id="PF03118"/>
    </source>
</evidence>
<dbReference type="Proteomes" id="UP000526125">
    <property type="component" value="Unassembled WGS sequence"/>
</dbReference>
<dbReference type="GO" id="GO:0003677">
    <property type="term" value="F:DNA binding"/>
    <property type="evidence" value="ECO:0007669"/>
    <property type="project" value="InterPro"/>
</dbReference>
<dbReference type="EMBL" id="JABMCB010000176">
    <property type="protein sequence ID" value="NUU75714.1"/>
    <property type="molecule type" value="Genomic_DNA"/>
</dbReference>
<feature type="domain" description="RNA polymerase alpha subunit C-terminal" evidence="1">
    <location>
        <begin position="91"/>
        <end position="134"/>
    </location>
</feature>
<protein>
    <recommendedName>
        <fullName evidence="1">RNA polymerase alpha subunit C-terminal domain-containing protein</fullName>
    </recommendedName>
</protein>
<dbReference type="Pfam" id="PF03118">
    <property type="entry name" value="RNA_pol_A_CTD"/>
    <property type="match status" value="1"/>
</dbReference>
<dbReference type="Gene3D" id="1.10.150.20">
    <property type="entry name" value="5' to 3' exonuclease, C-terminal subdomain"/>
    <property type="match status" value="1"/>
</dbReference>
<keyword evidence="3" id="KW-1185">Reference proteome</keyword>
<dbReference type="SUPFAM" id="SSF47789">
    <property type="entry name" value="C-terminal domain of RNA polymerase alpha subunit"/>
    <property type="match status" value="1"/>
</dbReference>
<sequence length="144" mass="16810">MPMISLDLAHLEYIKSLLPDKPASRIGEQAIKVINEAIESSHRTKECLEFDWFFNQENDERALKDFVELPMKIKMMTVTEFFSNFEERVYIRVINALQRRGCNYMNQLLDLTIYQISCTRNLGDRSQLAILRALGSYAEKEPSL</sequence>
<dbReference type="GO" id="GO:0006351">
    <property type="term" value="P:DNA-templated transcription"/>
    <property type="evidence" value="ECO:0007669"/>
    <property type="project" value="InterPro"/>
</dbReference>
<gene>
    <name evidence="2" type="ORF">HP552_10790</name>
</gene>
<dbReference type="InterPro" id="IPR011260">
    <property type="entry name" value="RNAP_asu_C"/>
</dbReference>
<reference evidence="2 3" key="1">
    <citation type="submission" date="2020-05" db="EMBL/GenBank/DDBJ databases">
        <title>Genome Sequencing of Type Strains.</title>
        <authorList>
            <person name="Lemaire J.F."/>
            <person name="Inderbitzin P."/>
            <person name="Gregorio O.A."/>
            <person name="Collins S.B."/>
            <person name="Wespe N."/>
            <person name="Knight-Connoni V."/>
        </authorList>
    </citation>
    <scope>NUCLEOTIDE SEQUENCE [LARGE SCALE GENOMIC DNA]</scope>
    <source>
        <strain evidence="2 3">LMG 21957</strain>
    </source>
</reference>
<comment type="caution">
    <text evidence="2">The sequence shown here is derived from an EMBL/GenBank/DDBJ whole genome shotgun (WGS) entry which is preliminary data.</text>
</comment>